<dbReference type="EMBL" id="VCAZ01000003">
    <property type="protein sequence ID" value="TSK16112.1"/>
    <property type="molecule type" value="Genomic_DNA"/>
</dbReference>
<keyword evidence="1" id="KW-0472">Membrane</keyword>
<feature type="transmembrane region" description="Helical" evidence="1">
    <location>
        <begin position="131"/>
        <end position="159"/>
    </location>
</feature>
<organism evidence="2 3">
    <name type="scientific">Bagarius yarrelli</name>
    <name type="common">Goonch</name>
    <name type="synonym">Bagrus yarrelli</name>
    <dbReference type="NCBI Taxonomy" id="175774"/>
    <lineage>
        <taxon>Eukaryota</taxon>
        <taxon>Metazoa</taxon>
        <taxon>Chordata</taxon>
        <taxon>Craniata</taxon>
        <taxon>Vertebrata</taxon>
        <taxon>Euteleostomi</taxon>
        <taxon>Actinopterygii</taxon>
        <taxon>Neopterygii</taxon>
        <taxon>Teleostei</taxon>
        <taxon>Ostariophysi</taxon>
        <taxon>Siluriformes</taxon>
        <taxon>Sisoridae</taxon>
        <taxon>Sisorinae</taxon>
        <taxon>Bagarius</taxon>
    </lineage>
</organism>
<comment type="caution">
    <text evidence="2">The sequence shown here is derived from an EMBL/GenBank/DDBJ whole genome shotgun (WGS) entry which is preliminary data.</text>
</comment>
<evidence type="ECO:0000313" key="2">
    <source>
        <dbReference type="EMBL" id="TSK16112.1"/>
    </source>
</evidence>
<proteinExistence type="predicted"/>
<keyword evidence="3" id="KW-1185">Reference proteome</keyword>
<name>A0A556TJS8_BAGYA</name>
<protein>
    <submittedName>
        <fullName evidence="2">Uncharacterized protein</fullName>
    </submittedName>
</protein>
<reference evidence="2 3" key="1">
    <citation type="journal article" date="2019" name="Genome Biol. Evol.">
        <title>Whole-Genome Sequencing of the Giant Devil Catfish, Bagarius yarrelli.</title>
        <authorList>
            <person name="Jiang W."/>
            <person name="Lv Y."/>
            <person name="Cheng L."/>
            <person name="Yang K."/>
            <person name="Chao B."/>
            <person name="Wang X."/>
            <person name="Li Y."/>
            <person name="Pan X."/>
            <person name="You X."/>
            <person name="Zhang Y."/>
            <person name="Yang J."/>
            <person name="Li J."/>
            <person name="Zhang X."/>
            <person name="Liu S."/>
            <person name="Sun C."/>
            <person name="Yang J."/>
            <person name="Shi Q."/>
        </authorList>
    </citation>
    <scope>NUCLEOTIDE SEQUENCE [LARGE SCALE GENOMIC DNA]</scope>
    <source>
        <strain evidence="2">JWS20170419001</strain>
        <tissue evidence="2">Muscle</tissue>
    </source>
</reference>
<keyword evidence="1" id="KW-1133">Transmembrane helix</keyword>
<dbReference type="AlphaFoldDB" id="A0A556TJS8"/>
<accession>A0A556TJS8</accession>
<evidence type="ECO:0000256" key="1">
    <source>
        <dbReference type="SAM" id="Phobius"/>
    </source>
</evidence>
<sequence length="165" mass="17495">MWGVLGDQGSTAEDVYLNGSTLQHIYTILAVAMEFQLTPTESLLQLNDTTKAKLSGKGPQAHFVESVEWVLACIGFSFTLGPMEKNPTSTTSSPDPIQTSGSAWGVNVPSGSVQDLSLSPDSAPVSVTSPYGLTVLLAPLFGLTVLLAPLFGLTVLLIFKSRTFF</sequence>
<keyword evidence="1" id="KW-0812">Transmembrane</keyword>
<gene>
    <name evidence="2" type="ORF">Baya_0983</name>
</gene>
<dbReference type="Proteomes" id="UP000319801">
    <property type="component" value="Unassembled WGS sequence"/>
</dbReference>
<evidence type="ECO:0000313" key="3">
    <source>
        <dbReference type="Proteomes" id="UP000319801"/>
    </source>
</evidence>